<dbReference type="Pfam" id="PF25208">
    <property type="entry name" value="DUF7838"/>
    <property type="match status" value="1"/>
</dbReference>
<accession>A0A830GN34</accession>
<comment type="caution">
    <text evidence="2">The sequence shown here is derived from an EMBL/GenBank/DDBJ whole genome shotgun (WGS) entry which is preliminary data.</text>
</comment>
<organism evidence="2 3">
    <name type="scientific">Haloarcula pellucida</name>
    <dbReference type="NCBI Taxonomy" id="1427151"/>
    <lineage>
        <taxon>Archaea</taxon>
        <taxon>Methanobacteriati</taxon>
        <taxon>Methanobacteriota</taxon>
        <taxon>Stenosarchaea group</taxon>
        <taxon>Halobacteria</taxon>
        <taxon>Halobacteriales</taxon>
        <taxon>Haloarculaceae</taxon>
        <taxon>Haloarcula</taxon>
    </lineage>
</organism>
<evidence type="ECO:0000259" key="1">
    <source>
        <dbReference type="Pfam" id="PF25208"/>
    </source>
</evidence>
<reference evidence="2" key="2">
    <citation type="submission" date="2020-09" db="EMBL/GenBank/DDBJ databases">
        <authorList>
            <person name="Sun Q."/>
            <person name="Ohkuma M."/>
        </authorList>
    </citation>
    <scope>NUCLEOTIDE SEQUENCE</scope>
    <source>
        <strain evidence="2">JCM 17820</strain>
    </source>
</reference>
<protein>
    <recommendedName>
        <fullName evidence="1">DUF7838 domain-containing protein</fullName>
    </recommendedName>
</protein>
<dbReference type="AlphaFoldDB" id="A0A830GN34"/>
<evidence type="ECO:0000313" key="2">
    <source>
        <dbReference type="EMBL" id="GGN97075.1"/>
    </source>
</evidence>
<proteinExistence type="predicted"/>
<dbReference type="InterPro" id="IPR057160">
    <property type="entry name" value="DUF7838"/>
</dbReference>
<evidence type="ECO:0000313" key="3">
    <source>
        <dbReference type="Proteomes" id="UP000605784"/>
    </source>
</evidence>
<reference evidence="2" key="1">
    <citation type="journal article" date="2014" name="Int. J. Syst. Evol. Microbiol.">
        <title>Complete genome sequence of Corynebacterium casei LMG S-19264T (=DSM 44701T), isolated from a smear-ripened cheese.</title>
        <authorList>
            <consortium name="US DOE Joint Genome Institute (JGI-PGF)"/>
            <person name="Walter F."/>
            <person name="Albersmeier A."/>
            <person name="Kalinowski J."/>
            <person name="Ruckert C."/>
        </authorList>
    </citation>
    <scope>NUCLEOTIDE SEQUENCE</scope>
    <source>
        <strain evidence="2">JCM 17820</strain>
    </source>
</reference>
<gene>
    <name evidence="2" type="ORF">GCM10009030_26010</name>
</gene>
<sequence length="83" mass="9779">MRVRDRRDDREPAETGTFNWAREESGCMSLELEHYCPECEEYRNFWKVASTTMHLGTKVKWHCPECEYGFVRIDGEVDTGQTA</sequence>
<dbReference type="EMBL" id="BMOU01000004">
    <property type="protein sequence ID" value="GGN97075.1"/>
    <property type="molecule type" value="Genomic_DNA"/>
</dbReference>
<feature type="domain" description="DUF7838" evidence="1">
    <location>
        <begin position="28"/>
        <end position="81"/>
    </location>
</feature>
<name>A0A830GN34_9EURY</name>
<keyword evidence="3" id="KW-1185">Reference proteome</keyword>
<dbReference type="Proteomes" id="UP000605784">
    <property type="component" value="Unassembled WGS sequence"/>
</dbReference>